<sequence length="125" mass="14104">MKSLQHPLFLICLLLFCLNRMLELGQVFLWPLYAYLDDLLCLPLTLSLILAVQRAYFRNQSIAIPVKHIFFAVAAYAVCFELLLPLYKPLYTADVLDVLAYALGAVAFHLFMNKPLEAPAAVGRS</sequence>
<name>A0ABW6BPR5_9BACT</name>
<dbReference type="EMBL" id="JBHUOX010000003">
    <property type="protein sequence ID" value="MFD2999819.1"/>
    <property type="molecule type" value="Genomic_DNA"/>
</dbReference>
<dbReference type="Proteomes" id="UP001597641">
    <property type="component" value="Unassembled WGS sequence"/>
</dbReference>
<reference evidence="3" key="1">
    <citation type="journal article" date="2019" name="Int. J. Syst. Evol. Microbiol.">
        <title>The Global Catalogue of Microorganisms (GCM) 10K type strain sequencing project: providing services to taxonomists for standard genome sequencing and annotation.</title>
        <authorList>
            <consortium name="The Broad Institute Genomics Platform"/>
            <consortium name="The Broad Institute Genome Sequencing Center for Infectious Disease"/>
            <person name="Wu L."/>
            <person name="Ma J."/>
        </authorList>
    </citation>
    <scope>NUCLEOTIDE SEQUENCE [LARGE SCALE GENOMIC DNA]</scope>
    <source>
        <strain evidence="3">KCTC 23984</strain>
    </source>
</reference>
<keyword evidence="1" id="KW-1133">Transmembrane helix</keyword>
<keyword evidence="3" id="KW-1185">Reference proteome</keyword>
<gene>
    <name evidence="2" type="ORF">ACFS7Z_05575</name>
</gene>
<keyword evidence="1" id="KW-0472">Membrane</keyword>
<feature type="transmembrane region" description="Helical" evidence="1">
    <location>
        <begin position="93"/>
        <end position="111"/>
    </location>
</feature>
<comment type="caution">
    <text evidence="2">The sequence shown here is derived from an EMBL/GenBank/DDBJ whole genome shotgun (WGS) entry which is preliminary data.</text>
</comment>
<feature type="transmembrane region" description="Helical" evidence="1">
    <location>
        <begin position="69"/>
        <end position="87"/>
    </location>
</feature>
<evidence type="ECO:0000256" key="1">
    <source>
        <dbReference type="SAM" id="Phobius"/>
    </source>
</evidence>
<protein>
    <submittedName>
        <fullName evidence="2">Magnesium citrate secondary transporter</fullName>
    </submittedName>
</protein>
<keyword evidence="1" id="KW-0812">Transmembrane</keyword>
<accession>A0ABW6BPR5</accession>
<evidence type="ECO:0000313" key="2">
    <source>
        <dbReference type="EMBL" id="MFD2999819.1"/>
    </source>
</evidence>
<feature type="transmembrane region" description="Helical" evidence="1">
    <location>
        <begin position="35"/>
        <end position="57"/>
    </location>
</feature>
<dbReference type="RefSeq" id="WP_377482143.1">
    <property type="nucleotide sequence ID" value="NZ_JBHUOX010000003.1"/>
</dbReference>
<organism evidence="2 3">
    <name type="scientific">Pontibacter toksunensis</name>
    <dbReference type="NCBI Taxonomy" id="1332631"/>
    <lineage>
        <taxon>Bacteria</taxon>
        <taxon>Pseudomonadati</taxon>
        <taxon>Bacteroidota</taxon>
        <taxon>Cytophagia</taxon>
        <taxon>Cytophagales</taxon>
        <taxon>Hymenobacteraceae</taxon>
        <taxon>Pontibacter</taxon>
    </lineage>
</organism>
<proteinExistence type="predicted"/>
<evidence type="ECO:0000313" key="3">
    <source>
        <dbReference type="Proteomes" id="UP001597641"/>
    </source>
</evidence>